<dbReference type="EMBL" id="BGPR01000002">
    <property type="protein sequence ID" value="GBL72743.1"/>
    <property type="molecule type" value="Genomic_DNA"/>
</dbReference>
<keyword evidence="3" id="KW-0963">Cytoplasm</keyword>
<dbReference type="PANTHER" id="PTHR12493:SF0">
    <property type="entry name" value="CUE DOMAIN-CONTAINING PROTEIN 2"/>
    <property type="match status" value="1"/>
</dbReference>
<gene>
    <name evidence="6" type="primary">cuedc2</name>
    <name evidence="6" type="ORF">AVEN_127972_1</name>
</gene>
<proteinExistence type="predicted"/>
<name>A0A4Y1ZZ33_ARAVE</name>
<evidence type="ECO:0000313" key="6">
    <source>
        <dbReference type="EMBL" id="GBL72743.1"/>
    </source>
</evidence>
<dbReference type="PANTHER" id="PTHR12493">
    <property type="entry name" value="CUE DOMAIN CONTAINING 2"/>
    <property type="match status" value="1"/>
</dbReference>
<dbReference type="GO" id="GO:0005737">
    <property type="term" value="C:cytoplasm"/>
    <property type="evidence" value="ECO:0007669"/>
    <property type="project" value="UniProtKB-SubCell"/>
</dbReference>
<organism evidence="6 7">
    <name type="scientific">Araneus ventricosus</name>
    <name type="common">Orbweaver spider</name>
    <name type="synonym">Epeira ventricosa</name>
    <dbReference type="NCBI Taxonomy" id="182803"/>
    <lineage>
        <taxon>Eukaryota</taxon>
        <taxon>Metazoa</taxon>
        <taxon>Ecdysozoa</taxon>
        <taxon>Arthropoda</taxon>
        <taxon>Chelicerata</taxon>
        <taxon>Arachnida</taxon>
        <taxon>Araneae</taxon>
        <taxon>Araneomorphae</taxon>
        <taxon>Entelegynae</taxon>
        <taxon>Araneoidea</taxon>
        <taxon>Araneidae</taxon>
        <taxon>Araneus</taxon>
    </lineage>
</organism>
<comment type="caution">
    <text evidence="6">The sequence shown here is derived from an EMBL/GenBank/DDBJ whole genome shotgun (WGS) entry which is preliminary data.</text>
</comment>
<keyword evidence="5" id="KW-0539">Nucleus</keyword>
<evidence type="ECO:0000256" key="1">
    <source>
        <dbReference type="ARBA" id="ARBA00004123"/>
    </source>
</evidence>
<accession>A0A4Y1ZZ33</accession>
<keyword evidence="4" id="KW-0833">Ubl conjugation pathway</keyword>
<evidence type="ECO:0000256" key="4">
    <source>
        <dbReference type="ARBA" id="ARBA00022786"/>
    </source>
</evidence>
<protein>
    <submittedName>
        <fullName evidence="6">CUE domain-containing protein 2</fullName>
    </submittedName>
</protein>
<sequence length="128" mass="14883">MFPHLHIVEVKQFLSIADGDCEKAVQLILQKEESGLVLNKPLISKSNVPHVLNSKEKLVEDKQLREQILKRYAYIDQDDDVREHKPVAPKTEPKKLIRYRDNKIVSIKGERYSEIKKSEGEGIFKFDI</sequence>
<evidence type="ECO:0000256" key="2">
    <source>
        <dbReference type="ARBA" id="ARBA00004496"/>
    </source>
</evidence>
<dbReference type="AlphaFoldDB" id="A0A4Y1ZZ33"/>
<dbReference type="OrthoDB" id="10060331at2759"/>
<evidence type="ECO:0000313" key="7">
    <source>
        <dbReference type="Proteomes" id="UP000499080"/>
    </source>
</evidence>
<evidence type="ECO:0000256" key="5">
    <source>
        <dbReference type="ARBA" id="ARBA00023242"/>
    </source>
</evidence>
<dbReference type="GO" id="GO:0005634">
    <property type="term" value="C:nucleus"/>
    <property type="evidence" value="ECO:0007669"/>
    <property type="project" value="UniProtKB-SubCell"/>
</dbReference>
<comment type="subcellular location">
    <subcellularLocation>
        <location evidence="2">Cytoplasm</location>
    </subcellularLocation>
    <subcellularLocation>
        <location evidence="1">Nucleus</location>
    </subcellularLocation>
</comment>
<dbReference type="Proteomes" id="UP000499080">
    <property type="component" value="Unassembled WGS sequence"/>
</dbReference>
<evidence type="ECO:0000256" key="3">
    <source>
        <dbReference type="ARBA" id="ARBA00022490"/>
    </source>
</evidence>
<keyword evidence="7" id="KW-1185">Reference proteome</keyword>
<reference evidence="6 7" key="1">
    <citation type="journal article" date="2019" name="Sci. Rep.">
        <title>Orb-weaving spider Araneus ventricosus genome elucidates the spidroin gene catalogue.</title>
        <authorList>
            <person name="Kono N."/>
            <person name="Nakamura H."/>
            <person name="Ohtoshi R."/>
            <person name="Moran D.A.P."/>
            <person name="Shinohara A."/>
            <person name="Yoshida Y."/>
            <person name="Fujiwara M."/>
            <person name="Mori M."/>
            <person name="Tomita M."/>
            <person name="Arakawa K."/>
        </authorList>
    </citation>
    <scope>NUCLEOTIDE SEQUENCE [LARGE SCALE GENOMIC DNA]</scope>
</reference>